<feature type="non-terminal residue" evidence="2">
    <location>
        <position position="238"/>
    </location>
</feature>
<evidence type="ECO:0000313" key="2">
    <source>
        <dbReference type="EMBL" id="MBA0086933.1"/>
    </source>
</evidence>
<dbReference type="Proteomes" id="UP000567293">
    <property type="component" value="Unassembled WGS sequence"/>
</dbReference>
<dbReference type="InterPro" id="IPR000572">
    <property type="entry name" value="OxRdtase_Mopterin-bd_dom"/>
</dbReference>
<dbReference type="PANTHER" id="PTHR43032:SF2">
    <property type="entry name" value="BLL0505 PROTEIN"/>
    <property type="match status" value="1"/>
</dbReference>
<dbReference type="Gene3D" id="3.90.420.10">
    <property type="entry name" value="Oxidoreductase, molybdopterin-binding domain"/>
    <property type="match status" value="1"/>
</dbReference>
<dbReference type="GO" id="GO:0016491">
    <property type="term" value="F:oxidoreductase activity"/>
    <property type="evidence" value="ECO:0007669"/>
    <property type="project" value="InterPro"/>
</dbReference>
<organism evidence="2 3">
    <name type="scientific">Candidatus Acidiferrum panamense</name>
    <dbReference type="NCBI Taxonomy" id="2741543"/>
    <lineage>
        <taxon>Bacteria</taxon>
        <taxon>Pseudomonadati</taxon>
        <taxon>Acidobacteriota</taxon>
        <taxon>Terriglobia</taxon>
        <taxon>Candidatus Acidiferrales</taxon>
        <taxon>Candidatus Acidiferrum</taxon>
    </lineage>
</organism>
<dbReference type="Pfam" id="PF00174">
    <property type="entry name" value="Oxidored_molyb"/>
    <property type="match status" value="1"/>
</dbReference>
<dbReference type="InterPro" id="IPR008335">
    <property type="entry name" value="Mopterin_OxRdtase_euk"/>
</dbReference>
<protein>
    <submittedName>
        <fullName evidence="2">Molybdopterin-dependent oxidoreductase</fullName>
    </submittedName>
</protein>
<dbReference type="SUPFAM" id="SSF56524">
    <property type="entry name" value="Oxidoreductase molybdopterin-binding domain"/>
    <property type="match status" value="1"/>
</dbReference>
<dbReference type="AlphaFoldDB" id="A0A7V8NT11"/>
<evidence type="ECO:0000313" key="3">
    <source>
        <dbReference type="Proteomes" id="UP000567293"/>
    </source>
</evidence>
<name>A0A7V8NT11_9BACT</name>
<dbReference type="InterPro" id="IPR036374">
    <property type="entry name" value="OxRdtase_Mopterin-bd_sf"/>
</dbReference>
<keyword evidence="3" id="KW-1185">Reference proteome</keyword>
<proteinExistence type="predicted"/>
<comment type="caution">
    <text evidence="2">The sequence shown here is derived from an EMBL/GenBank/DDBJ whole genome shotgun (WGS) entry which is preliminary data.</text>
</comment>
<evidence type="ECO:0000259" key="1">
    <source>
        <dbReference type="Pfam" id="PF00174"/>
    </source>
</evidence>
<dbReference type="PRINTS" id="PR00407">
    <property type="entry name" value="EUMOPTERIN"/>
</dbReference>
<gene>
    <name evidence="2" type="ORF">HRJ53_18280</name>
</gene>
<sequence length="238" mass="26299">MSPSVSRRKLITAGLATATAGSGLAVARRLADRYGLRPPDESGIYGVGQTLTYASQRLLLRHQTLAREFNPSEISKVCPVNGGPPESEAYRRLASGDFLDWRLTIDGLVRRPSSFSLGELKRFPSSTQITHQACEEGWSFIAEWTGVPLSYVLNLVGVSARAKYVFFFPFAEKSFPLGKKWGSLDMPDAWHPQTLLAYGMNGQQIPTPHGAPVRLRVPRQLGFKSLKYLSRIMVTDTA</sequence>
<reference evidence="2" key="1">
    <citation type="submission" date="2020-06" db="EMBL/GenBank/DDBJ databases">
        <title>Legume-microbial interactions unlock mineral nutrients during tropical forest succession.</title>
        <authorList>
            <person name="Epihov D.Z."/>
        </authorList>
    </citation>
    <scope>NUCLEOTIDE SEQUENCE [LARGE SCALE GENOMIC DNA]</scope>
    <source>
        <strain evidence="2">Pan2503</strain>
    </source>
</reference>
<dbReference type="PANTHER" id="PTHR43032">
    <property type="entry name" value="PROTEIN-METHIONINE-SULFOXIDE REDUCTASE"/>
    <property type="match status" value="1"/>
</dbReference>
<dbReference type="EMBL" id="JACDQQ010001752">
    <property type="protein sequence ID" value="MBA0086933.1"/>
    <property type="molecule type" value="Genomic_DNA"/>
</dbReference>
<feature type="domain" description="Oxidoreductase molybdopterin-binding" evidence="1">
    <location>
        <begin position="99"/>
        <end position="237"/>
    </location>
</feature>
<accession>A0A7V8NT11</accession>